<dbReference type="PANTHER" id="PTHR34976:SF1">
    <property type="entry name" value="TOXIN BC_0920"/>
    <property type="match status" value="1"/>
</dbReference>
<comment type="similarity">
    <text evidence="1">In the N-terminal section; belongs to the LXG family.</text>
</comment>
<evidence type="ECO:0000313" key="3">
    <source>
        <dbReference type="EMBL" id="EFI83066.1"/>
    </source>
</evidence>
<dbReference type="AlphaFoldDB" id="D7V0H3"/>
<comment type="caution">
    <text evidence="3">The sequence shown here is derived from an EMBL/GenBank/DDBJ whole genome shotgun (WGS) entry which is preliminary data.</text>
</comment>
<sequence>MSVDMFLDDADSQVTAIRNMCQAHVQGLNSLKTAISQFIFEPVLIGKTYDSAKIYFQMTYIPVITGLILVAETLETAAKKLPDRYRSDVDDNSLQEAVLRRHIEQLNKLMAFADHLAAGASKNSFLKTGLTKLGEHYQGQQKDEQAKLAKLMAFDPVSATLFGEVETLLDAVEQGLKEMRSGKGFSGLTGTFSTMGLNMDWVKPINDKWTEYDRRQKGIDSKKEKELEAYDVYAIVYEDTDGNAKILWHLEKDGKGVDAPELYQYLSKAGQYLPDQQYRIWSMEDYQKHLEDGWRHGINYQNGDAYNAFIKGTLATSQYVADGYNWVQETGMYDLILMAGLSYASYKVTTETGVPEKVSGAKAPKTDFGAENPVSGKDWNNYFKEKYGAGNVQWKPNSIEDIISSPKRLYGSTKNEIKSILGEGWTESTYGSAGNGWKFTNDGDGMVFYHPGDGIHGGPYYGFSTGDTGKVKIVGEDYIDFSNDKATIIKLGGE</sequence>
<dbReference type="InterPro" id="IPR006829">
    <property type="entry name" value="LXG_dom"/>
</dbReference>
<reference evidence="3" key="1">
    <citation type="submission" date="2010-06" db="EMBL/GenBank/DDBJ databases">
        <authorList>
            <person name="Muzny D."/>
            <person name="Qin X."/>
            <person name="Buhay C."/>
            <person name="Dugan-Rocha S."/>
            <person name="Ding Y."/>
            <person name="Chen G."/>
            <person name="Hawes A."/>
            <person name="Holder M."/>
            <person name="Jhangiani S."/>
            <person name="Johnson A."/>
            <person name="Khan Z."/>
            <person name="Li Z."/>
            <person name="Liu W."/>
            <person name="Liu X."/>
            <person name="Perez L."/>
            <person name="Shen H."/>
            <person name="Wang Q."/>
            <person name="Watt J."/>
            <person name="Xi L."/>
            <person name="Xin Y."/>
            <person name="Zhou J."/>
            <person name="Deng J."/>
            <person name="Jiang H."/>
            <person name="Liu Y."/>
            <person name="Qu J."/>
            <person name="Song X.-Z."/>
            <person name="Zhang L."/>
            <person name="Villasana D."/>
            <person name="Johnson A."/>
            <person name="Liu J."/>
            <person name="Liyanage D."/>
            <person name="Lorensuhewa L."/>
            <person name="Robinson T."/>
            <person name="Song A."/>
            <person name="Song B.-B."/>
            <person name="Dinh H."/>
            <person name="Thornton R."/>
            <person name="Coyle M."/>
            <person name="Francisco L."/>
            <person name="Jackson L."/>
            <person name="Javaid M."/>
            <person name="Korchina V."/>
            <person name="Kovar C."/>
            <person name="Mata R."/>
            <person name="Mathew T."/>
            <person name="Ngo R."/>
            <person name="Nguyen L."/>
            <person name="Nguyen N."/>
            <person name="Okwuonu G."/>
            <person name="Ongeri F."/>
            <person name="Pham C."/>
            <person name="Simmons D."/>
            <person name="Wilczek-Boney K."/>
            <person name="Hale W."/>
            <person name="Jakkamsetti A."/>
            <person name="Pham P."/>
            <person name="Ruth R."/>
            <person name="San Lucas F."/>
            <person name="Warren J."/>
            <person name="Zhang J."/>
            <person name="Zhao Z."/>
            <person name="Zhou C."/>
            <person name="Zhu D."/>
            <person name="Lee S."/>
            <person name="Bess C."/>
            <person name="Blankenburg K."/>
            <person name="Forbes L."/>
            <person name="Fu Q."/>
            <person name="Gubbala S."/>
            <person name="Hirani K."/>
            <person name="Jayaseelan J.C."/>
            <person name="Lara F."/>
            <person name="Munidasa M."/>
            <person name="Palculict T."/>
            <person name="Patil S."/>
            <person name="Pu L.-L."/>
            <person name="Saada N."/>
            <person name="Tang L."/>
            <person name="Weissenberger G."/>
            <person name="Zhu Y."/>
            <person name="Hemphill L."/>
            <person name="Shang Y."/>
            <person name="Youmans B."/>
            <person name="Ayvaz T."/>
            <person name="Ross M."/>
            <person name="Santibanez J."/>
            <person name="Aqrawi P."/>
            <person name="Gross S."/>
            <person name="Joshi V."/>
            <person name="Fowler G."/>
            <person name="Nazareth L."/>
            <person name="Reid J."/>
            <person name="Worley K."/>
            <person name="Petrosino J."/>
            <person name="Highlander S."/>
            <person name="Gibbs R."/>
        </authorList>
    </citation>
    <scope>NUCLEOTIDE SEQUENCE [LARGE SCALE GENOMIC DNA]</scope>
    <source>
        <strain evidence="3">DSM 20601</strain>
    </source>
</reference>
<keyword evidence="4" id="KW-1185">Reference proteome</keyword>
<proteinExistence type="inferred from homology"/>
<name>D7V0H3_LISGR</name>
<evidence type="ECO:0000259" key="2">
    <source>
        <dbReference type="PROSITE" id="PS51756"/>
    </source>
</evidence>
<dbReference type="Pfam" id="PF04740">
    <property type="entry name" value="LXG"/>
    <property type="match status" value="1"/>
</dbReference>
<organism evidence="3 4">
    <name type="scientific">Listeria grayi DSM 20601</name>
    <dbReference type="NCBI Taxonomy" id="525367"/>
    <lineage>
        <taxon>Bacteria</taxon>
        <taxon>Bacillati</taxon>
        <taxon>Bacillota</taxon>
        <taxon>Bacilli</taxon>
        <taxon>Bacillales</taxon>
        <taxon>Listeriaceae</taxon>
        <taxon>Listeria</taxon>
    </lineage>
</organism>
<dbReference type="InterPro" id="IPR051768">
    <property type="entry name" value="Bact_secretion_toxin"/>
</dbReference>
<dbReference type="eggNOG" id="COG5444">
    <property type="taxonomic scope" value="Bacteria"/>
</dbReference>
<dbReference type="RefSeq" id="WP_003754731.1">
    <property type="nucleotide sequence ID" value="NZ_GL538352.1"/>
</dbReference>
<feature type="domain" description="LXG" evidence="2">
    <location>
        <begin position="1"/>
        <end position="222"/>
    </location>
</feature>
<evidence type="ECO:0000256" key="1">
    <source>
        <dbReference type="ARBA" id="ARBA00034117"/>
    </source>
</evidence>
<gene>
    <name evidence="3" type="ORF">HMPREF0556_11751</name>
</gene>
<dbReference type="EMBL" id="ACCR02000005">
    <property type="protein sequence ID" value="EFI83066.1"/>
    <property type="molecule type" value="Genomic_DNA"/>
</dbReference>
<protein>
    <recommendedName>
        <fullName evidence="2">LXG domain-containing protein</fullName>
    </recommendedName>
</protein>
<evidence type="ECO:0000313" key="4">
    <source>
        <dbReference type="Proteomes" id="UP000010119"/>
    </source>
</evidence>
<dbReference type="HOGENOM" id="CLU_041112_0_0_9"/>
<accession>D7V0H3</accession>
<dbReference type="STRING" id="525367.HMPREF0556_11751"/>
<dbReference type="Proteomes" id="UP000010119">
    <property type="component" value="Unassembled WGS sequence"/>
</dbReference>
<dbReference type="PANTHER" id="PTHR34976">
    <property type="entry name" value="RIBONUCLEASE YQCG-RELATED"/>
    <property type="match status" value="1"/>
</dbReference>
<dbReference type="PROSITE" id="PS51756">
    <property type="entry name" value="LXG"/>
    <property type="match status" value="1"/>
</dbReference>